<evidence type="ECO:0000313" key="2">
    <source>
        <dbReference type="Proteomes" id="UP000005038"/>
    </source>
</evidence>
<keyword evidence="2" id="KW-1185">Reference proteome</keyword>
<dbReference type="Gene3D" id="3.10.180.10">
    <property type="entry name" value="2,3-Dihydroxybiphenyl 1,2-Dioxygenase, domain 1"/>
    <property type="match status" value="1"/>
</dbReference>
<proteinExistence type="predicted"/>
<dbReference type="OrthoDB" id="4373689at2"/>
<accession>H5TJM6</accession>
<dbReference type="SUPFAM" id="SSF54593">
    <property type="entry name" value="Glyoxalase/Bleomycin resistance protein/Dihydroxybiphenyl dioxygenase"/>
    <property type="match status" value="1"/>
</dbReference>
<dbReference type="EMBL" id="BAFB01000077">
    <property type="protein sequence ID" value="GAB33684.1"/>
    <property type="molecule type" value="Genomic_DNA"/>
</dbReference>
<protein>
    <recommendedName>
        <fullName evidence="3">VOC domain-containing protein</fullName>
    </recommendedName>
</protein>
<dbReference type="AlphaFoldDB" id="H5TJM6"/>
<dbReference type="STRING" id="1108044.GOOTI_077_00050"/>
<dbReference type="Proteomes" id="UP000005038">
    <property type="component" value="Unassembled WGS sequence"/>
</dbReference>
<gene>
    <name evidence="1" type="ORF">GOOTI_077_00050</name>
</gene>
<evidence type="ECO:0000313" key="1">
    <source>
        <dbReference type="EMBL" id="GAB33684.1"/>
    </source>
</evidence>
<dbReference type="InterPro" id="IPR029068">
    <property type="entry name" value="Glyas_Bleomycin-R_OHBP_Dase"/>
</dbReference>
<dbReference type="RefSeq" id="WP_007237928.1">
    <property type="nucleotide sequence ID" value="NZ_BAFB01000077.1"/>
</dbReference>
<comment type="caution">
    <text evidence="1">The sequence shown here is derived from an EMBL/GenBank/DDBJ whole genome shotgun (WGS) entry which is preliminary data.</text>
</comment>
<name>H5TJM6_GORO1</name>
<reference evidence="1" key="1">
    <citation type="submission" date="2012-02" db="EMBL/GenBank/DDBJ databases">
        <title>Whole genome shotgun sequence of Gordonia otitidis NBRC 100426.</title>
        <authorList>
            <person name="Yoshida I."/>
            <person name="Hosoyama A."/>
            <person name="Tsuchikane K."/>
            <person name="Katsumata H."/>
            <person name="Yamazaki S."/>
            <person name="Fujita N."/>
        </authorList>
    </citation>
    <scope>NUCLEOTIDE SEQUENCE [LARGE SCALE GENOMIC DNA]</scope>
    <source>
        <strain evidence="1">NBRC 100426</strain>
    </source>
</reference>
<organism evidence="1 2">
    <name type="scientific">Gordonia otitidis (strain DSM 44809 / CCUG 52243 / JCM 12355 / NBRC 100426 / IFM 10032)</name>
    <dbReference type="NCBI Taxonomy" id="1108044"/>
    <lineage>
        <taxon>Bacteria</taxon>
        <taxon>Bacillati</taxon>
        <taxon>Actinomycetota</taxon>
        <taxon>Actinomycetes</taxon>
        <taxon>Mycobacteriales</taxon>
        <taxon>Gordoniaceae</taxon>
        <taxon>Gordonia</taxon>
    </lineage>
</organism>
<sequence>MTVVELAVDDASGSVATYRRFFGRDAAAFQYDTTNAAVRLDGARSTHRVLFGVDDVASWQTLLQRRGLEVHSSDAVTVGVDGFPVGVTEDRTPRAHDGAGADDILGIDHLVFQAAGRDHAVALFGASLGLDFRLDRPVSDGLRQLFFRADDLIIEVLVTPEDTSSVMPTDSAMASRPLSPEVSLWGIAWATGDIEVTHARLVAAGFTVSRVRSGRKPDTRVATVRAPALATRTLIIEPTQPVAAKRAHG</sequence>
<evidence type="ECO:0008006" key="3">
    <source>
        <dbReference type="Google" id="ProtNLM"/>
    </source>
</evidence>